<dbReference type="EMBL" id="BMXR01000005">
    <property type="protein sequence ID" value="GGX54678.1"/>
    <property type="molecule type" value="Genomic_DNA"/>
</dbReference>
<evidence type="ECO:0000313" key="3">
    <source>
        <dbReference type="Proteomes" id="UP000626148"/>
    </source>
</evidence>
<keyword evidence="3" id="KW-1185">Reference proteome</keyword>
<accession>A0A918NAY9</accession>
<evidence type="ECO:0000259" key="1">
    <source>
        <dbReference type="Pfam" id="PF13468"/>
    </source>
</evidence>
<reference evidence="2" key="2">
    <citation type="submission" date="2020-09" db="EMBL/GenBank/DDBJ databases">
        <authorList>
            <person name="Sun Q."/>
            <person name="Kim S."/>
        </authorList>
    </citation>
    <scope>NUCLEOTIDE SEQUENCE</scope>
    <source>
        <strain evidence="2">KCTC 22169</strain>
    </source>
</reference>
<sequence>MRLWCSGAKIGVRLTHYSETFRMELDHLFIAVPGPEVGHVFKELGFTEGTPNRHPGQGTANRRFFFANAFIELLYLVDREEALRPVTAPTRLYERLTATPNSVSPFGVCFRASEPDETPGFSYWDYCPNYLPPGLSIPVAEAPLEEPMWFFLPFGQRPDQMPPERAQPLVHSCGVRALTHTHLTLPVAESEAARMADSLHDVSVDVGDSPLLELEFDHHRQGKVLDLRPELPMLLRL</sequence>
<dbReference type="InterPro" id="IPR029068">
    <property type="entry name" value="Glyas_Bleomycin-R_OHBP_Dase"/>
</dbReference>
<dbReference type="InterPro" id="IPR025870">
    <property type="entry name" value="Glyoxalase-like_dom"/>
</dbReference>
<comment type="caution">
    <text evidence="2">The sequence shown here is derived from an EMBL/GenBank/DDBJ whole genome shotgun (WGS) entry which is preliminary data.</text>
</comment>
<dbReference type="AlphaFoldDB" id="A0A918NAY9"/>
<dbReference type="Proteomes" id="UP000626148">
    <property type="component" value="Unassembled WGS sequence"/>
</dbReference>
<organism evidence="2 3">
    <name type="scientific">Saccharospirillum salsuginis</name>
    <dbReference type="NCBI Taxonomy" id="418750"/>
    <lineage>
        <taxon>Bacteria</taxon>
        <taxon>Pseudomonadati</taxon>
        <taxon>Pseudomonadota</taxon>
        <taxon>Gammaproteobacteria</taxon>
        <taxon>Oceanospirillales</taxon>
        <taxon>Saccharospirillaceae</taxon>
        <taxon>Saccharospirillum</taxon>
    </lineage>
</organism>
<name>A0A918NAY9_9GAMM</name>
<feature type="domain" description="Glyoxalase-like" evidence="1">
    <location>
        <begin position="25"/>
        <end position="117"/>
    </location>
</feature>
<gene>
    <name evidence="2" type="ORF">GCM10007392_22650</name>
</gene>
<protein>
    <recommendedName>
        <fullName evidence="1">Glyoxalase-like domain-containing protein</fullName>
    </recommendedName>
</protein>
<reference evidence="2" key="1">
    <citation type="journal article" date="2014" name="Int. J. Syst. Evol. Microbiol.">
        <title>Complete genome sequence of Corynebacterium casei LMG S-19264T (=DSM 44701T), isolated from a smear-ripened cheese.</title>
        <authorList>
            <consortium name="US DOE Joint Genome Institute (JGI-PGF)"/>
            <person name="Walter F."/>
            <person name="Albersmeier A."/>
            <person name="Kalinowski J."/>
            <person name="Ruckert C."/>
        </authorList>
    </citation>
    <scope>NUCLEOTIDE SEQUENCE</scope>
    <source>
        <strain evidence="2">KCTC 22169</strain>
    </source>
</reference>
<dbReference type="Gene3D" id="3.10.180.10">
    <property type="entry name" value="2,3-Dihydroxybiphenyl 1,2-Dioxygenase, domain 1"/>
    <property type="match status" value="1"/>
</dbReference>
<evidence type="ECO:0000313" key="2">
    <source>
        <dbReference type="EMBL" id="GGX54678.1"/>
    </source>
</evidence>
<proteinExistence type="predicted"/>
<dbReference type="Pfam" id="PF13468">
    <property type="entry name" value="Glyoxalase_3"/>
    <property type="match status" value="1"/>
</dbReference>